<comment type="caution">
    <text evidence="1">The sequence shown here is derived from an EMBL/GenBank/DDBJ whole genome shotgun (WGS) entry which is preliminary data.</text>
</comment>
<protein>
    <submittedName>
        <fullName evidence="1">Uncharacterized protein</fullName>
    </submittedName>
</protein>
<evidence type="ECO:0000313" key="2">
    <source>
        <dbReference type="Proteomes" id="UP001215151"/>
    </source>
</evidence>
<keyword evidence="2" id="KW-1185">Reference proteome</keyword>
<dbReference type="AlphaFoldDB" id="A0AAD7TX13"/>
<dbReference type="EMBL" id="JAPEVG010000077">
    <property type="protein sequence ID" value="KAJ8487553.1"/>
    <property type="molecule type" value="Genomic_DNA"/>
</dbReference>
<evidence type="ECO:0000313" key="1">
    <source>
        <dbReference type="EMBL" id="KAJ8487553.1"/>
    </source>
</evidence>
<accession>A0AAD7TX13</accession>
<reference evidence="1" key="1">
    <citation type="submission" date="2022-11" db="EMBL/GenBank/DDBJ databases">
        <title>Genome Sequence of Cubamyces cubensis.</title>
        <authorList>
            <person name="Buettner E."/>
        </authorList>
    </citation>
    <scope>NUCLEOTIDE SEQUENCE</scope>
    <source>
        <strain evidence="1">MPL-01</strain>
    </source>
</reference>
<dbReference type="Proteomes" id="UP001215151">
    <property type="component" value="Unassembled WGS sequence"/>
</dbReference>
<gene>
    <name evidence="1" type="ORF">ONZ51_g4106</name>
</gene>
<organism evidence="1 2">
    <name type="scientific">Trametes cubensis</name>
    <dbReference type="NCBI Taxonomy" id="1111947"/>
    <lineage>
        <taxon>Eukaryota</taxon>
        <taxon>Fungi</taxon>
        <taxon>Dikarya</taxon>
        <taxon>Basidiomycota</taxon>
        <taxon>Agaricomycotina</taxon>
        <taxon>Agaricomycetes</taxon>
        <taxon>Polyporales</taxon>
        <taxon>Polyporaceae</taxon>
        <taxon>Trametes</taxon>
    </lineage>
</organism>
<proteinExistence type="predicted"/>
<sequence length="362" mass="40977">MPTASIHDLAVEVLEQIFAYACTDGGQTGYSLSLVSKYCYVVVRPLLLHNVALLSLKQIESFNAYLEREQRLSPHSRVYHLFVSTIRDGEQIARTRQLHRAQQQGRSSCPPQSWDNLDKRLSVALPQLLRAVAPSLLTLSLVHSWELTPILLPRYLPCLREFTACGPIPRLPGWNDGRCSLALPAPCLPEVRRLHVVSETVSLVPWAHHAPRVRHLYLSRLTEKSTTLPWELQVVLDLLAGSSIRAERVWPDVKRIRIELLTSRVGSGGMPIPNRETYLAWLKKAQLRCDGKLEVVQPSQEDDDLLWEDQLRMDWADSLSGKPGRWARKVLEDDEVRAKDGPGSQVQPCQINARGLLSRQTH</sequence>
<name>A0AAD7TX13_9APHY</name>